<organism evidence="1 2">
    <name type="scientific">Jannaschia aquimarina</name>
    <dbReference type="NCBI Taxonomy" id="935700"/>
    <lineage>
        <taxon>Bacteria</taxon>
        <taxon>Pseudomonadati</taxon>
        <taxon>Pseudomonadota</taxon>
        <taxon>Alphaproteobacteria</taxon>
        <taxon>Rhodobacterales</taxon>
        <taxon>Roseobacteraceae</taxon>
        <taxon>Jannaschia</taxon>
    </lineage>
</organism>
<gene>
    <name evidence="1" type="ORF">jaqu_38830</name>
</gene>
<comment type="caution">
    <text evidence="1">The sequence shown here is derived from an EMBL/GenBank/DDBJ whole genome shotgun (WGS) entry which is preliminary data.</text>
</comment>
<dbReference type="AlphaFoldDB" id="A0A0D1E9Q1"/>
<name>A0A0D1E9Q1_9RHOB</name>
<protein>
    <submittedName>
        <fullName evidence="1">Uncharacterized protein</fullName>
    </submittedName>
</protein>
<dbReference type="EMBL" id="JYFE01000075">
    <property type="protein sequence ID" value="KIT14409.1"/>
    <property type="molecule type" value="Genomic_DNA"/>
</dbReference>
<dbReference type="OrthoDB" id="7849162at2"/>
<sequence length="297" mass="32285">MAERLFGEDGETIVSDWFSSEVSRIDDPAFAKLFTDHINLPGVPAADYSHRYVRSDAVELIGGIRFYAHDISRPFVEVVAHSFADKSPMREGLEILRDCVRSEWSLFAPLDLRLRVLSGTINHPAARTAVTIHAARPRDMAPPDGRVRLVPFADPEDAIALVQDRYADVAAHAAELAKNISAADPDDLRAWHQAGQLHAIIAEGPANAESAPVGLLAIAPGRVAWIKGDEVNEEVVMSARGGRGYAASAQAAWAMTIGSNRDQVIVGTIDRLNQASRRSAERAGRPAILEEVFVSLR</sequence>
<reference evidence="1 2" key="1">
    <citation type="submission" date="2015-02" db="EMBL/GenBank/DDBJ databases">
        <title>Genome Sequence of Jannaschia aquimarina DSM28248, a member of the Roseobacter clade.</title>
        <authorList>
            <person name="Voget S."/>
            <person name="Daniel R."/>
        </authorList>
    </citation>
    <scope>NUCLEOTIDE SEQUENCE [LARGE SCALE GENOMIC DNA]</scope>
    <source>
        <strain evidence="1 2">GSW-M26</strain>
    </source>
</reference>
<dbReference type="Proteomes" id="UP000032232">
    <property type="component" value="Unassembled WGS sequence"/>
</dbReference>
<dbReference type="PATRIC" id="fig|935700.4.peg.3999"/>
<accession>A0A0D1E9Q1</accession>
<keyword evidence="2" id="KW-1185">Reference proteome</keyword>
<dbReference type="STRING" id="935700.jaqu_38830"/>
<dbReference type="RefSeq" id="WP_043920630.1">
    <property type="nucleotide sequence ID" value="NZ_FZPF01000029.1"/>
</dbReference>
<evidence type="ECO:0000313" key="1">
    <source>
        <dbReference type="EMBL" id="KIT14409.1"/>
    </source>
</evidence>
<proteinExistence type="predicted"/>
<evidence type="ECO:0000313" key="2">
    <source>
        <dbReference type="Proteomes" id="UP000032232"/>
    </source>
</evidence>